<dbReference type="InterPro" id="IPR035550">
    <property type="entry name" value="Bem1/Scd2_PX"/>
</dbReference>
<dbReference type="GO" id="GO:0005938">
    <property type="term" value="C:cell cortex"/>
    <property type="evidence" value="ECO:0007669"/>
    <property type="project" value="UniProtKB-ARBA"/>
</dbReference>
<dbReference type="InterPro" id="IPR001452">
    <property type="entry name" value="SH3_domain"/>
</dbReference>
<keyword evidence="5" id="KW-1185">Reference proteome</keyword>
<proteinExistence type="predicted"/>
<dbReference type="CDD" id="cd06890">
    <property type="entry name" value="PX_Bem1p"/>
    <property type="match status" value="1"/>
</dbReference>
<dbReference type="FunFam" id="2.30.30.40:FF:000093">
    <property type="entry name" value="Protein kinase activator Bem1"/>
    <property type="match status" value="1"/>
</dbReference>
<dbReference type="Pfam" id="PF00018">
    <property type="entry name" value="SH3_1"/>
    <property type="match status" value="2"/>
</dbReference>
<dbReference type="PROSITE" id="PS50195">
    <property type="entry name" value="PX"/>
    <property type="match status" value="1"/>
</dbReference>
<dbReference type="EMBL" id="LWDF02000209">
    <property type="protein sequence ID" value="KAE8253921.1"/>
    <property type="molecule type" value="Genomic_DNA"/>
</dbReference>
<dbReference type="SUPFAM" id="SSF54277">
    <property type="entry name" value="CAD &amp; PB1 domains"/>
    <property type="match status" value="1"/>
</dbReference>
<dbReference type="Gene3D" id="3.10.20.90">
    <property type="entry name" value="Phosphatidylinositol 3-kinase Catalytic Subunit, Chain A, domain 1"/>
    <property type="match status" value="1"/>
</dbReference>
<dbReference type="InterPro" id="IPR036871">
    <property type="entry name" value="PX_dom_sf"/>
</dbReference>
<dbReference type="InterPro" id="IPR035549">
    <property type="entry name" value="Bem1/Scd2_SH3_2"/>
</dbReference>
<feature type="compositionally biased region" description="Polar residues" evidence="3">
    <location>
        <begin position="23"/>
        <end position="38"/>
    </location>
</feature>
<dbReference type="PANTHER" id="PTHR15706:SF2">
    <property type="entry name" value="SH3 AND PX DOMAIN-CONTAINING PROTEIN 2A"/>
    <property type="match status" value="1"/>
</dbReference>
<feature type="compositionally biased region" description="Basic and acidic residues" evidence="3">
    <location>
        <begin position="1"/>
        <end position="17"/>
    </location>
</feature>
<dbReference type="FunFam" id="3.30.1520.10:FF:000050">
    <property type="entry name" value="Related to Protein scd2/ral3"/>
    <property type="match status" value="1"/>
</dbReference>
<feature type="region of interest" description="Disordered" evidence="3">
    <location>
        <begin position="564"/>
        <end position="624"/>
    </location>
</feature>
<reference evidence="4" key="2">
    <citation type="journal article" date="2019" name="IMA Fungus">
        <title>Genome sequencing and comparison of five Tilletia species to identify candidate genes for the detection of regulated species infecting wheat.</title>
        <authorList>
            <person name="Nguyen H.D.T."/>
            <person name="Sultana T."/>
            <person name="Kesanakurti P."/>
            <person name="Hambleton S."/>
        </authorList>
    </citation>
    <scope>NUCLEOTIDE SEQUENCE</scope>
    <source>
        <strain evidence="4">DAOMC 236416</strain>
    </source>
</reference>
<evidence type="ECO:0000313" key="4">
    <source>
        <dbReference type="EMBL" id="KAE8253921.1"/>
    </source>
</evidence>
<dbReference type="InterPro" id="IPR036028">
    <property type="entry name" value="SH3-like_dom_sf"/>
</dbReference>
<evidence type="ECO:0000256" key="2">
    <source>
        <dbReference type="ARBA" id="ARBA00022737"/>
    </source>
</evidence>
<gene>
    <name evidence="4" type="ORF">A4X13_0g3604</name>
</gene>
<feature type="region of interest" description="Disordered" evidence="3">
    <location>
        <begin position="126"/>
        <end position="150"/>
    </location>
</feature>
<dbReference type="GO" id="GO:0000747">
    <property type="term" value="P:conjugation with cellular fusion"/>
    <property type="evidence" value="ECO:0007669"/>
    <property type="project" value="TreeGrafter"/>
</dbReference>
<name>A0A177TLJ8_9BASI</name>
<dbReference type="Proteomes" id="UP000077521">
    <property type="component" value="Unassembled WGS sequence"/>
</dbReference>
<dbReference type="SMART" id="SM00326">
    <property type="entry name" value="SH3"/>
    <property type="match status" value="2"/>
</dbReference>
<evidence type="ECO:0000256" key="3">
    <source>
        <dbReference type="SAM" id="MobiDB-lite"/>
    </source>
</evidence>
<dbReference type="GO" id="GO:0030674">
    <property type="term" value="F:protein-macromolecule adaptor activity"/>
    <property type="evidence" value="ECO:0007669"/>
    <property type="project" value="TreeGrafter"/>
</dbReference>
<feature type="region of interest" description="Disordered" evidence="3">
    <location>
        <begin position="1"/>
        <end position="42"/>
    </location>
</feature>
<dbReference type="InterPro" id="IPR051228">
    <property type="entry name" value="NADPH_Oxidase/PX-Domain"/>
</dbReference>
<evidence type="ECO:0000313" key="5">
    <source>
        <dbReference type="Proteomes" id="UP000077521"/>
    </source>
</evidence>
<feature type="compositionally biased region" description="Polar residues" evidence="3">
    <location>
        <begin position="597"/>
        <end position="606"/>
    </location>
</feature>
<feature type="compositionally biased region" description="Gly residues" evidence="3">
    <location>
        <begin position="126"/>
        <end position="137"/>
    </location>
</feature>
<dbReference type="GO" id="GO:0051130">
    <property type="term" value="P:positive regulation of cellular component organization"/>
    <property type="evidence" value="ECO:0007669"/>
    <property type="project" value="UniProtKB-ARBA"/>
</dbReference>
<dbReference type="CDD" id="cd11878">
    <property type="entry name" value="SH3_Bem1p_1"/>
    <property type="match status" value="1"/>
</dbReference>
<dbReference type="CDD" id="cd11879">
    <property type="entry name" value="SH3_Bem1p_2"/>
    <property type="match status" value="1"/>
</dbReference>
<dbReference type="AlphaFoldDB" id="A0A177TLJ8"/>
<protein>
    <recommendedName>
        <fullName evidence="6">Protein scd2/ral3</fullName>
    </recommendedName>
</protein>
<dbReference type="SUPFAM" id="SSF64268">
    <property type="entry name" value="PX domain"/>
    <property type="match status" value="1"/>
</dbReference>
<dbReference type="GO" id="GO:1902494">
    <property type="term" value="C:catalytic complex"/>
    <property type="evidence" value="ECO:0007669"/>
    <property type="project" value="UniProtKB-ARBA"/>
</dbReference>
<dbReference type="GO" id="GO:0043332">
    <property type="term" value="C:mating projection tip"/>
    <property type="evidence" value="ECO:0007669"/>
    <property type="project" value="TreeGrafter"/>
</dbReference>
<feature type="compositionally biased region" description="Gly residues" evidence="3">
    <location>
        <begin position="608"/>
        <end position="622"/>
    </location>
</feature>
<feature type="region of interest" description="Disordered" evidence="3">
    <location>
        <begin position="265"/>
        <end position="284"/>
    </location>
</feature>
<dbReference type="InterPro" id="IPR001683">
    <property type="entry name" value="PX_dom"/>
</dbReference>
<feature type="region of interest" description="Disordered" evidence="3">
    <location>
        <begin position="495"/>
        <end position="528"/>
    </location>
</feature>
<dbReference type="Gene3D" id="2.30.30.40">
    <property type="entry name" value="SH3 Domains"/>
    <property type="match status" value="2"/>
</dbReference>
<dbReference type="PROSITE" id="PS50002">
    <property type="entry name" value="SH3"/>
    <property type="match status" value="2"/>
</dbReference>
<dbReference type="GO" id="GO:0035091">
    <property type="term" value="F:phosphatidylinositol binding"/>
    <property type="evidence" value="ECO:0007669"/>
    <property type="project" value="InterPro"/>
</dbReference>
<reference evidence="4" key="1">
    <citation type="submission" date="2016-04" db="EMBL/GenBank/DDBJ databases">
        <authorList>
            <person name="Nguyen H.D."/>
            <person name="Samba Siva P."/>
            <person name="Cullis J."/>
            <person name="Levesque C.A."/>
            <person name="Hambleton S."/>
        </authorList>
    </citation>
    <scope>NUCLEOTIDE SEQUENCE</scope>
    <source>
        <strain evidence="4">DAOMC 236416</strain>
    </source>
</reference>
<evidence type="ECO:0008006" key="6">
    <source>
        <dbReference type="Google" id="ProtNLM"/>
    </source>
</evidence>
<dbReference type="InterPro" id="IPR035548">
    <property type="entry name" value="Bem1/Scd2_SH3_1"/>
</dbReference>
<sequence length="706" mass="74865">MKGLKDFRRSLNKDRTSRGAAPTTYTGVRSATSATKQPPSKVIRATRDYRARQPNELSFSKGDFFHVLNDSTHPEWFEAVNPISNARGHVPAAYFDVLTKTARPGLTALSGPVPPSPSIGGPMGGLGGMGGGGGGPGADMADSGFGGSQGGAGKGPGGLYAVVKYDFEAERPDELDSKAGDSIIVIAQSNFEWFVARPIGKLGGPGLIPVAFVEIKDMVTGRSVENVQELIQNGTIPKVEEWKKMKADYSKNTIPLGRFDFAGQQGPPSLPGLPFSNMPGAEGGSSGPNGMGLEGMGGMFMGGAGPSGQFHQGPSDMMIPPGMEPYQRHEQPLPEVPGEDVELPPGMAPGEPLPCGVIESARVDSFHFEQGDYWFRIQATHIAGPSPAPPDVLRAPTGEVRELILYRLYEDFYEFQLALLEHFPAEAGRETGPNGQPNERILPLMPGPIDEVDDVITSQRRADLDTYIQELCALPEHIRRSELLRVFFESRPGDHCTRLPLQRGSEGAAVPQGSEGDMGGSTLEGTVDHVKSNGTQKYAEDQPVGPSRGPEGLSESIASLTIGSGKDADESLGGPSSEARSSAGTGGTSFGHLQPMSMLSKTDTQNSGGSGGRTAGGSGGGVSPAPSGGFIKIKIFNRASDDLVAIRVPPDVTFSGLMTKVRERLGQEISVMRYRDESGMMRLSDDDDLSEWIASGQKLTLWADVR</sequence>
<dbReference type="SUPFAM" id="SSF50044">
    <property type="entry name" value="SH3-domain"/>
    <property type="match status" value="2"/>
</dbReference>
<dbReference type="SMART" id="SM00312">
    <property type="entry name" value="PX"/>
    <property type="match status" value="1"/>
</dbReference>
<dbReference type="Gene3D" id="3.30.1520.10">
    <property type="entry name" value="Phox-like domain"/>
    <property type="match status" value="1"/>
</dbReference>
<organism evidence="4 5">
    <name type="scientific">Tilletia indica</name>
    <dbReference type="NCBI Taxonomy" id="43049"/>
    <lineage>
        <taxon>Eukaryota</taxon>
        <taxon>Fungi</taxon>
        <taxon>Dikarya</taxon>
        <taxon>Basidiomycota</taxon>
        <taxon>Ustilaginomycotina</taxon>
        <taxon>Exobasidiomycetes</taxon>
        <taxon>Tilletiales</taxon>
        <taxon>Tilletiaceae</taxon>
        <taxon>Tilletia</taxon>
    </lineage>
</organism>
<feature type="region of interest" description="Disordered" evidence="3">
    <location>
        <begin position="535"/>
        <end position="554"/>
    </location>
</feature>
<dbReference type="Pfam" id="PF00787">
    <property type="entry name" value="PX"/>
    <property type="match status" value="1"/>
</dbReference>
<keyword evidence="2" id="KW-0677">Repeat</keyword>
<keyword evidence="1" id="KW-0728">SH3 domain</keyword>
<accession>A0A177TLJ8</accession>
<comment type="caution">
    <text evidence="4">The sequence shown here is derived from an EMBL/GenBank/DDBJ whole genome shotgun (WGS) entry which is preliminary data.</text>
</comment>
<dbReference type="PANTHER" id="PTHR15706">
    <property type="entry name" value="SH3 MULTIPLE DOMAIN"/>
    <property type="match status" value="1"/>
</dbReference>
<evidence type="ECO:0000256" key="1">
    <source>
        <dbReference type="ARBA" id="ARBA00022443"/>
    </source>
</evidence>